<dbReference type="Proteomes" id="UP000475862">
    <property type="component" value="Unassembled WGS sequence"/>
</dbReference>
<evidence type="ECO:0000313" key="4">
    <source>
        <dbReference type="Proteomes" id="UP000475862"/>
    </source>
</evidence>
<accession>A0A6G0TY92</accession>
<dbReference type="AlphaFoldDB" id="A0A6G0TY92"/>
<evidence type="ECO:0000256" key="1">
    <source>
        <dbReference type="SAM" id="MobiDB-lite"/>
    </source>
</evidence>
<feature type="compositionally biased region" description="Low complexity" evidence="1">
    <location>
        <begin position="206"/>
        <end position="225"/>
    </location>
</feature>
<gene>
    <name evidence="3" type="ORF">AGLY_004450</name>
</gene>
<sequence length="291" mass="33438">QYDFYKKWFAQRVRFQRSSYSYSVKNNKDCMLYAYGFGFNTMIFLKIICVLAIISAMVITLATAWSSQFPQFYHTFPSPMRSPMEFRPFFQEPLMPQRYFMQQPQFRQPLEVYQPPTPPPTVMRQNLLPSRVLPTTLAPHQRTATDIHHHVYYYYFYLPAKGETPVTGRSGDDGGQVARQPCNDWHPVTTTGCPPVYLPPPPSSTPPTTQTPTPTTSVSPPSQGPCDDDTVVVDNVDYYPFGRTAPIVVATENVVRDRSENKNRDSLQEQNHMHKIQPNFILANYLLPPDK</sequence>
<evidence type="ECO:0000313" key="3">
    <source>
        <dbReference type="EMBL" id="KAE9541205.1"/>
    </source>
</evidence>
<reference evidence="3 4" key="1">
    <citation type="submission" date="2019-08" db="EMBL/GenBank/DDBJ databases">
        <title>The genome of the soybean aphid Biotype 1, its phylome, world population structure and adaptation to the North American continent.</title>
        <authorList>
            <person name="Giordano R."/>
            <person name="Donthu R.K."/>
            <person name="Hernandez A.G."/>
            <person name="Wright C.L."/>
            <person name="Zimin A.V."/>
        </authorList>
    </citation>
    <scope>NUCLEOTIDE SEQUENCE [LARGE SCALE GENOMIC DNA]</scope>
    <source>
        <tissue evidence="3">Whole aphids</tissue>
    </source>
</reference>
<proteinExistence type="predicted"/>
<keyword evidence="2" id="KW-0472">Membrane</keyword>
<feature type="non-terminal residue" evidence="3">
    <location>
        <position position="1"/>
    </location>
</feature>
<keyword evidence="2" id="KW-0812">Transmembrane</keyword>
<dbReference type="EMBL" id="VYZN01000013">
    <property type="protein sequence ID" value="KAE9541205.1"/>
    <property type="molecule type" value="Genomic_DNA"/>
</dbReference>
<comment type="caution">
    <text evidence="3">The sequence shown here is derived from an EMBL/GenBank/DDBJ whole genome shotgun (WGS) entry which is preliminary data.</text>
</comment>
<protein>
    <submittedName>
        <fullName evidence="3">Uncharacterized protein</fullName>
    </submittedName>
</protein>
<keyword evidence="4" id="KW-1185">Reference proteome</keyword>
<keyword evidence="2" id="KW-1133">Transmembrane helix</keyword>
<name>A0A6G0TY92_APHGL</name>
<dbReference type="OrthoDB" id="6620622at2759"/>
<feature type="compositionally biased region" description="Pro residues" evidence="1">
    <location>
        <begin position="196"/>
        <end position="205"/>
    </location>
</feature>
<evidence type="ECO:0000256" key="2">
    <source>
        <dbReference type="SAM" id="Phobius"/>
    </source>
</evidence>
<feature type="transmembrane region" description="Helical" evidence="2">
    <location>
        <begin position="43"/>
        <end position="65"/>
    </location>
</feature>
<feature type="region of interest" description="Disordered" evidence="1">
    <location>
        <begin position="166"/>
        <end position="228"/>
    </location>
</feature>
<organism evidence="3 4">
    <name type="scientific">Aphis glycines</name>
    <name type="common">Soybean aphid</name>
    <dbReference type="NCBI Taxonomy" id="307491"/>
    <lineage>
        <taxon>Eukaryota</taxon>
        <taxon>Metazoa</taxon>
        <taxon>Ecdysozoa</taxon>
        <taxon>Arthropoda</taxon>
        <taxon>Hexapoda</taxon>
        <taxon>Insecta</taxon>
        <taxon>Pterygota</taxon>
        <taxon>Neoptera</taxon>
        <taxon>Paraneoptera</taxon>
        <taxon>Hemiptera</taxon>
        <taxon>Sternorrhyncha</taxon>
        <taxon>Aphidomorpha</taxon>
        <taxon>Aphidoidea</taxon>
        <taxon>Aphididae</taxon>
        <taxon>Aphidini</taxon>
        <taxon>Aphis</taxon>
        <taxon>Aphis</taxon>
    </lineage>
</organism>